<dbReference type="AlphaFoldDB" id="A0A6G3WVN6"/>
<sequence length="52" mass="5713">MAKTRSCHGTQGDAGDPGLQEELQRAREEVQRLREQPTPPATSAKGPEILDR</sequence>
<name>A0A6G3WVN6_9ACTN</name>
<gene>
    <name evidence="2" type="ORF">G3M58_24240</name>
</gene>
<proteinExistence type="predicted"/>
<feature type="compositionally biased region" description="Basic and acidic residues" evidence="1">
    <location>
        <begin position="22"/>
        <end position="35"/>
    </location>
</feature>
<protein>
    <submittedName>
        <fullName evidence="2">Uncharacterized protein</fullName>
    </submittedName>
</protein>
<reference evidence="2" key="1">
    <citation type="submission" date="2020-01" db="EMBL/GenBank/DDBJ databases">
        <title>Insect and environment-associated Actinomycetes.</title>
        <authorList>
            <person name="Currrie C."/>
            <person name="Chevrette M."/>
            <person name="Carlson C."/>
            <person name="Stubbendieck R."/>
            <person name="Wendt-Pienkowski E."/>
        </authorList>
    </citation>
    <scope>NUCLEOTIDE SEQUENCE</scope>
    <source>
        <strain evidence="2">SID7499</strain>
    </source>
</reference>
<organism evidence="2">
    <name type="scientific">Streptomyces sp. SID7499</name>
    <dbReference type="NCBI Taxonomy" id="2706086"/>
    <lineage>
        <taxon>Bacteria</taxon>
        <taxon>Bacillati</taxon>
        <taxon>Actinomycetota</taxon>
        <taxon>Actinomycetes</taxon>
        <taxon>Kitasatosporales</taxon>
        <taxon>Streptomycetaceae</taxon>
        <taxon>Streptomyces</taxon>
    </lineage>
</organism>
<evidence type="ECO:0000313" key="2">
    <source>
        <dbReference type="EMBL" id="NEE09551.1"/>
    </source>
</evidence>
<dbReference type="EMBL" id="JAAGMN010002457">
    <property type="protein sequence ID" value="NEE09551.1"/>
    <property type="molecule type" value="Genomic_DNA"/>
</dbReference>
<evidence type="ECO:0000256" key="1">
    <source>
        <dbReference type="SAM" id="MobiDB-lite"/>
    </source>
</evidence>
<feature type="region of interest" description="Disordered" evidence="1">
    <location>
        <begin position="1"/>
        <end position="52"/>
    </location>
</feature>
<accession>A0A6G3WVN6</accession>
<comment type="caution">
    <text evidence="2">The sequence shown here is derived from an EMBL/GenBank/DDBJ whole genome shotgun (WGS) entry which is preliminary data.</text>
</comment>